<accession>A0A7X1KN21</accession>
<feature type="chain" id="PRO_5030578384" evidence="1">
    <location>
        <begin position="23"/>
        <end position="204"/>
    </location>
</feature>
<dbReference type="Gene3D" id="3.90.1720.10">
    <property type="entry name" value="endopeptidase domain like (from Nostoc punctiforme)"/>
    <property type="match status" value="1"/>
</dbReference>
<organism evidence="3 4">
    <name type="scientific">Novosphingobium flavum</name>
    <dbReference type="NCBI Taxonomy" id="1778672"/>
    <lineage>
        <taxon>Bacteria</taxon>
        <taxon>Pseudomonadati</taxon>
        <taxon>Pseudomonadota</taxon>
        <taxon>Alphaproteobacteria</taxon>
        <taxon>Sphingomonadales</taxon>
        <taxon>Sphingomonadaceae</taxon>
        <taxon>Novosphingobium</taxon>
    </lineage>
</organism>
<reference evidence="3 4" key="1">
    <citation type="submission" date="2020-08" db="EMBL/GenBank/DDBJ databases">
        <title>The genome sequence of type strain Novosphingobium flavum NBRC 111647.</title>
        <authorList>
            <person name="Liu Y."/>
        </authorList>
    </citation>
    <scope>NUCLEOTIDE SEQUENCE [LARGE SCALE GENOMIC DNA]</scope>
    <source>
        <strain evidence="3 4">NBRC 111647</strain>
    </source>
</reference>
<feature type="domain" description="Peptidase C51" evidence="2">
    <location>
        <begin position="20"/>
        <end position="145"/>
    </location>
</feature>
<dbReference type="InterPro" id="IPR038765">
    <property type="entry name" value="Papain-like_cys_pep_sf"/>
</dbReference>
<dbReference type="InterPro" id="IPR007921">
    <property type="entry name" value="CHAP_dom"/>
</dbReference>
<feature type="signal peptide" evidence="1">
    <location>
        <begin position="1"/>
        <end position="22"/>
    </location>
</feature>
<dbReference type="EMBL" id="JACLAW010000016">
    <property type="protein sequence ID" value="MBC2667244.1"/>
    <property type="molecule type" value="Genomic_DNA"/>
</dbReference>
<dbReference type="Proteomes" id="UP000566813">
    <property type="component" value="Unassembled WGS sequence"/>
</dbReference>
<evidence type="ECO:0000256" key="1">
    <source>
        <dbReference type="SAM" id="SignalP"/>
    </source>
</evidence>
<keyword evidence="1" id="KW-0732">Signal</keyword>
<dbReference type="SUPFAM" id="SSF54001">
    <property type="entry name" value="Cysteine proteinases"/>
    <property type="match status" value="1"/>
</dbReference>
<evidence type="ECO:0000259" key="2">
    <source>
        <dbReference type="PROSITE" id="PS50911"/>
    </source>
</evidence>
<protein>
    <submittedName>
        <fullName evidence="3">CHAP domain-containing protein</fullName>
    </submittedName>
</protein>
<comment type="caution">
    <text evidence="3">The sequence shown here is derived from an EMBL/GenBank/DDBJ whole genome shotgun (WGS) entry which is preliminary data.</text>
</comment>
<evidence type="ECO:0000313" key="3">
    <source>
        <dbReference type="EMBL" id="MBC2667244.1"/>
    </source>
</evidence>
<sequence length="204" mass="22016">MLGKLPILLVAALALIPAPASADTIAESQGVTGGGGSNLPPYLQCVPYARQVSGIEIRGDAWTWWQQAEGHYARGPQPKVGAVMAFKPYGRMELGHVAAVSRIIDSRTVLLRHANWSPINGRRGQVEDDVAAVDVSPENDWSEVRVWFDPIQNLGATHWPVAGFIYPKKAKSPPGKARLADTQIAKADLDDPIGAIIQARLAER</sequence>
<name>A0A7X1KN21_9SPHN</name>
<dbReference type="AlphaFoldDB" id="A0A7X1KN21"/>
<dbReference type="RefSeq" id="WP_185665541.1">
    <property type="nucleotide sequence ID" value="NZ_JACLAW010000016.1"/>
</dbReference>
<dbReference type="PROSITE" id="PS50911">
    <property type="entry name" value="CHAP"/>
    <property type="match status" value="1"/>
</dbReference>
<gene>
    <name evidence="3" type="ORF">H7F51_17125</name>
</gene>
<evidence type="ECO:0000313" key="4">
    <source>
        <dbReference type="Proteomes" id="UP000566813"/>
    </source>
</evidence>
<keyword evidence="4" id="KW-1185">Reference proteome</keyword>
<proteinExistence type="predicted"/>
<dbReference type="Pfam" id="PF05257">
    <property type="entry name" value="CHAP"/>
    <property type="match status" value="1"/>
</dbReference>